<dbReference type="Gene3D" id="3.20.20.80">
    <property type="entry name" value="Glycosidases"/>
    <property type="match status" value="1"/>
</dbReference>
<keyword evidence="3" id="KW-0136">Cellulose degradation</keyword>
<dbReference type="PANTHER" id="PTHR31297:SF41">
    <property type="entry name" value="ENDOGLUCANASE, PUTATIVE (AFU_ORTHOLOGUE AFUA_5G01830)-RELATED"/>
    <property type="match status" value="1"/>
</dbReference>
<proteinExistence type="inferred from homology"/>
<dbReference type="EMBL" id="PDVP01000018">
    <property type="protein sequence ID" value="PHP65129.1"/>
    <property type="molecule type" value="Genomic_DNA"/>
</dbReference>
<dbReference type="GO" id="GO:0008422">
    <property type="term" value="F:beta-glucosidase activity"/>
    <property type="evidence" value="ECO:0007669"/>
    <property type="project" value="TreeGrafter"/>
</dbReference>
<keyword evidence="4" id="KW-0119">Carbohydrate metabolism</keyword>
<evidence type="ECO:0000256" key="4">
    <source>
        <dbReference type="ARBA" id="ARBA00023277"/>
    </source>
</evidence>
<comment type="caution">
    <text evidence="9">The sequence shown here is derived from an EMBL/GenBank/DDBJ whole genome shotgun (WGS) entry which is preliminary data.</text>
</comment>
<evidence type="ECO:0000313" key="9">
    <source>
        <dbReference type="EMBL" id="PHP65129.1"/>
    </source>
</evidence>
<dbReference type="PANTHER" id="PTHR31297">
    <property type="entry name" value="GLUCAN ENDO-1,6-BETA-GLUCOSIDASE B"/>
    <property type="match status" value="1"/>
</dbReference>
<keyword evidence="2 7" id="KW-0378">Hydrolase</keyword>
<dbReference type="Pfam" id="PF00150">
    <property type="entry name" value="Cellulase"/>
    <property type="match status" value="1"/>
</dbReference>
<dbReference type="SUPFAM" id="SSF51445">
    <property type="entry name" value="(Trans)glycosidases"/>
    <property type="match status" value="1"/>
</dbReference>
<protein>
    <recommendedName>
        <fullName evidence="8">Glycoside hydrolase family 5 domain-containing protein</fullName>
    </recommendedName>
</protein>
<keyword evidence="5 7" id="KW-0326">Glycosidase</keyword>
<sequence>MKASALLGRLAAATVAVIGLGVIAFAFVAPSRPPPAWDGSREAAGDPAAVAAPADRQALPSAKVAAVDLPVLRRGVNLSRAMGYARRDKTRPQGYAWPPFPPLGEQLGSKEMAALGAMGIDFVRLVVDAGPFLAEDGTNRQELLGLLRRWVEYLQKGGLAVLVDMHPATYASAWTPNDILADPQGGKFGRYAGLLQEVAAGLAGLPADKVALELMNEPQGPCEREAGEDWTVSQKRLFRAARDAAPSLPLVVTGPCWASPDGLMRLDAADFDAATLYDVHFYEPYYFTHQSIAWASPPGRYLAGLTWPAAKGSYEKTMAATRAYLEKARADGTPHPDDALARAGDEAASYYRRQQPGPDTIAARFDAMAAWADRNGLDRGRVVVGEFSAIRWPGSVADDGSRLRWIEAVRTAAETRGFGWALWDYNTGFGLLASTDPRTVDPSTARALGLRMGP</sequence>
<dbReference type="RefSeq" id="WP_099308275.1">
    <property type="nucleotide sequence ID" value="NZ_PDVP01000018.1"/>
</dbReference>
<evidence type="ECO:0000256" key="1">
    <source>
        <dbReference type="ARBA" id="ARBA00005641"/>
    </source>
</evidence>
<accession>A0A2G1QI20</accession>
<reference evidence="9 10" key="1">
    <citation type="submission" date="2017-10" db="EMBL/GenBank/DDBJ databases">
        <title>Sedimentibacterium mangrovi gen. nov., sp. nov., a novel member of family Phyllobacteriacea isolated from mangrove sediment.</title>
        <authorList>
            <person name="Liao H."/>
            <person name="Tian Y."/>
        </authorList>
    </citation>
    <scope>NUCLEOTIDE SEQUENCE [LARGE SCALE GENOMIC DNA]</scope>
    <source>
        <strain evidence="9 10">X9-2-2</strain>
    </source>
</reference>
<organism evidence="9 10">
    <name type="scientific">Zhengella mangrovi</name>
    <dbReference type="NCBI Taxonomy" id="1982044"/>
    <lineage>
        <taxon>Bacteria</taxon>
        <taxon>Pseudomonadati</taxon>
        <taxon>Pseudomonadota</taxon>
        <taxon>Alphaproteobacteria</taxon>
        <taxon>Hyphomicrobiales</taxon>
        <taxon>Notoacmeibacteraceae</taxon>
        <taxon>Zhengella</taxon>
    </lineage>
</organism>
<comment type="similarity">
    <text evidence="1 7">Belongs to the glycosyl hydrolase 5 (cellulase A) family.</text>
</comment>
<evidence type="ECO:0000313" key="10">
    <source>
        <dbReference type="Proteomes" id="UP000221168"/>
    </source>
</evidence>
<keyword evidence="6" id="KW-0624">Polysaccharide degradation</keyword>
<dbReference type="GO" id="GO:0009986">
    <property type="term" value="C:cell surface"/>
    <property type="evidence" value="ECO:0007669"/>
    <property type="project" value="TreeGrafter"/>
</dbReference>
<evidence type="ECO:0000256" key="7">
    <source>
        <dbReference type="RuleBase" id="RU361153"/>
    </source>
</evidence>
<dbReference type="GO" id="GO:0005576">
    <property type="term" value="C:extracellular region"/>
    <property type="evidence" value="ECO:0007669"/>
    <property type="project" value="TreeGrafter"/>
</dbReference>
<dbReference type="GO" id="GO:0030245">
    <property type="term" value="P:cellulose catabolic process"/>
    <property type="evidence" value="ECO:0007669"/>
    <property type="project" value="UniProtKB-KW"/>
</dbReference>
<feature type="domain" description="Glycoside hydrolase family 5" evidence="8">
    <location>
        <begin position="114"/>
        <end position="426"/>
    </location>
</feature>
<dbReference type="AlphaFoldDB" id="A0A2G1QI20"/>
<evidence type="ECO:0000256" key="5">
    <source>
        <dbReference type="ARBA" id="ARBA00023295"/>
    </source>
</evidence>
<evidence type="ECO:0000256" key="3">
    <source>
        <dbReference type="ARBA" id="ARBA00023001"/>
    </source>
</evidence>
<gene>
    <name evidence="9" type="ORF">CSC94_20640</name>
</gene>
<evidence type="ECO:0000256" key="6">
    <source>
        <dbReference type="ARBA" id="ARBA00023326"/>
    </source>
</evidence>
<dbReference type="InterPro" id="IPR050386">
    <property type="entry name" value="Glycosyl_hydrolase_5"/>
</dbReference>
<keyword evidence="10" id="KW-1185">Reference proteome</keyword>
<dbReference type="InterPro" id="IPR001547">
    <property type="entry name" value="Glyco_hydro_5"/>
</dbReference>
<evidence type="ECO:0000259" key="8">
    <source>
        <dbReference type="Pfam" id="PF00150"/>
    </source>
</evidence>
<dbReference type="InterPro" id="IPR017853">
    <property type="entry name" value="GH"/>
</dbReference>
<name>A0A2G1QI20_9HYPH</name>
<dbReference type="Proteomes" id="UP000221168">
    <property type="component" value="Unassembled WGS sequence"/>
</dbReference>
<dbReference type="OrthoDB" id="9800955at2"/>
<evidence type="ECO:0000256" key="2">
    <source>
        <dbReference type="ARBA" id="ARBA00022801"/>
    </source>
</evidence>